<reference evidence="2" key="1">
    <citation type="journal article" date="2019" name="BMC Genomics">
        <title>A new reference genome for Sorghum bicolor reveals high levels of sequence similarity between sweet and grain genotypes: implications for the genetics of sugar metabolism.</title>
        <authorList>
            <person name="Cooper E.A."/>
            <person name="Brenton Z.W."/>
            <person name="Flinn B.S."/>
            <person name="Jenkins J."/>
            <person name="Shu S."/>
            <person name="Flowers D."/>
            <person name="Luo F."/>
            <person name="Wang Y."/>
            <person name="Xia P."/>
            <person name="Barry K."/>
            <person name="Daum C."/>
            <person name="Lipzen A."/>
            <person name="Yoshinaga Y."/>
            <person name="Schmutz J."/>
            <person name="Saski C."/>
            <person name="Vermerris W."/>
            <person name="Kresovich S."/>
        </authorList>
    </citation>
    <scope>NUCLEOTIDE SEQUENCE</scope>
</reference>
<dbReference type="Gene3D" id="3.30.40.10">
    <property type="entry name" value="Zinc/RING finger domain, C3HC4 (zinc finger)"/>
    <property type="match status" value="1"/>
</dbReference>
<feature type="region of interest" description="Disordered" evidence="1">
    <location>
        <begin position="216"/>
        <end position="239"/>
    </location>
</feature>
<sequence>MTKYTRNKKCSSHQLRSSHHRKPHSSSRFKKVSSKEIPFAAIEKCAWTDATCPVCMEFPHNAVLLLCSSHGNGCRPYICASGYQHSNCLNQLVESCRKVASEDLDAIELACPLCRGEVKGYTLVEPARKKLNHKRRSCMEDGCSYMGTYRELCKHVQKKHPSANPRAVDPLHAYRWKRLLFRSSLQDMICSTTSEVMRRLFSLILQFDELMAASREGGDRHGATNDNLLPSANAESTDP</sequence>
<dbReference type="Proteomes" id="UP000807115">
    <property type="component" value="Chromosome 2"/>
</dbReference>
<dbReference type="InterPro" id="IPR013083">
    <property type="entry name" value="Znf_RING/FYVE/PHD"/>
</dbReference>
<reference evidence="2" key="2">
    <citation type="submission" date="2020-10" db="EMBL/GenBank/DDBJ databases">
        <authorList>
            <person name="Cooper E.A."/>
            <person name="Brenton Z.W."/>
            <person name="Flinn B.S."/>
            <person name="Jenkins J."/>
            <person name="Shu S."/>
            <person name="Flowers D."/>
            <person name="Luo F."/>
            <person name="Wang Y."/>
            <person name="Xia P."/>
            <person name="Barry K."/>
            <person name="Daum C."/>
            <person name="Lipzen A."/>
            <person name="Yoshinaga Y."/>
            <person name="Schmutz J."/>
            <person name="Saski C."/>
            <person name="Vermerris W."/>
            <person name="Kresovich S."/>
        </authorList>
    </citation>
    <scope>NUCLEOTIDE SEQUENCE</scope>
</reference>
<comment type="caution">
    <text evidence="2">The sequence shown here is derived from an EMBL/GenBank/DDBJ whole genome shotgun (WGS) entry which is preliminary data.</text>
</comment>
<dbReference type="PANTHER" id="PTHR31197:SF6">
    <property type="entry name" value="OS09G0451800 PROTEIN"/>
    <property type="match status" value="1"/>
</dbReference>
<feature type="compositionally biased region" description="Polar residues" evidence="1">
    <location>
        <begin position="224"/>
        <end position="239"/>
    </location>
</feature>
<feature type="region of interest" description="Disordered" evidence="1">
    <location>
        <begin position="1"/>
        <end position="31"/>
    </location>
</feature>
<name>A0A921RPN5_SORBI</name>
<accession>A0A921RPN5</accession>
<organism evidence="2 3">
    <name type="scientific">Sorghum bicolor</name>
    <name type="common">Sorghum</name>
    <name type="synonym">Sorghum vulgare</name>
    <dbReference type="NCBI Taxonomy" id="4558"/>
    <lineage>
        <taxon>Eukaryota</taxon>
        <taxon>Viridiplantae</taxon>
        <taxon>Streptophyta</taxon>
        <taxon>Embryophyta</taxon>
        <taxon>Tracheophyta</taxon>
        <taxon>Spermatophyta</taxon>
        <taxon>Magnoliopsida</taxon>
        <taxon>Liliopsida</taxon>
        <taxon>Poales</taxon>
        <taxon>Poaceae</taxon>
        <taxon>PACMAD clade</taxon>
        <taxon>Panicoideae</taxon>
        <taxon>Andropogonodae</taxon>
        <taxon>Andropogoneae</taxon>
        <taxon>Sorghinae</taxon>
        <taxon>Sorghum</taxon>
    </lineage>
</organism>
<evidence type="ECO:0000313" key="2">
    <source>
        <dbReference type="EMBL" id="KAG0543947.1"/>
    </source>
</evidence>
<dbReference type="EMBL" id="CM027681">
    <property type="protein sequence ID" value="KAG0543947.1"/>
    <property type="molecule type" value="Genomic_DNA"/>
</dbReference>
<evidence type="ECO:0000313" key="3">
    <source>
        <dbReference type="Proteomes" id="UP000807115"/>
    </source>
</evidence>
<dbReference type="PANTHER" id="PTHR31197">
    <property type="entry name" value="OS01G0612600 PROTEIN"/>
    <property type="match status" value="1"/>
</dbReference>
<dbReference type="Pfam" id="PF07800">
    <property type="entry name" value="DUF1644"/>
    <property type="match status" value="2"/>
</dbReference>
<dbReference type="AlphaFoldDB" id="A0A921RPN5"/>
<gene>
    <name evidence="2" type="ORF">BDA96_02G232900</name>
</gene>
<dbReference type="InterPro" id="IPR012866">
    <property type="entry name" value="DUF1644"/>
</dbReference>
<protein>
    <submittedName>
        <fullName evidence="2">Uncharacterized protein</fullName>
    </submittedName>
</protein>
<evidence type="ECO:0000256" key="1">
    <source>
        <dbReference type="SAM" id="MobiDB-lite"/>
    </source>
</evidence>
<proteinExistence type="predicted"/>